<protein>
    <submittedName>
        <fullName evidence="1">Uncharacterized protein</fullName>
    </submittedName>
</protein>
<reference evidence="1" key="2">
    <citation type="journal article" date="2015" name="Data Brief">
        <title>Shoot transcriptome of the giant reed, Arundo donax.</title>
        <authorList>
            <person name="Barrero R.A."/>
            <person name="Guerrero F.D."/>
            <person name="Moolhuijzen P."/>
            <person name="Goolsby J.A."/>
            <person name="Tidwell J."/>
            <person name="Bellgard S.E."/>
            <person name="Bellgard M.I."/>
        </authorList>
    </citation>
    <scope>NUCLEOTIDE SEQUENCE</scope>
    <source>
        <tissue evidence="1">Shoot tissue taken approximately 20 cm above the soil surface</tissue>
    </source>
</reference>
<evidence type="ECO:0000313" key="1">
    <source>
        <dbReference type="EMBL" id="JAE28977.1"/>
    </source>
</evidence>
<sequence length="48" mass="5627">MNGGTVLGFLPFWFLQRNELEITSIRENSVRHLFRWHCGVYVGTNPSF</sequence>
<name>A0A0A9GWR8_ARUDO</name>
<organism evidence="1">
    <name type="scientific">Arundo donax</name>
    <name type="common">Giant reed</name>
    <name type="synonym">Donax arundinaceus</name>
    <dbReference type="NCBI Taxonomy" id="35708"/>
    <lineage>
        <taxon>Eukaryota</taxon>
        <taxon>Viridiplantae</taxon>
        <taxon>Streptophyta</taxon>
        <taxon>Embryophyta</taxon>
        <taxon>Tracheophyta</taxon>
        <taxon>Spermatophyta</taxon>
        <taxon>Magnoliopsida</taxon>
        <taxon>Liliopsida</taxon>
        <taxon>Poales</taxon>
        <taxon>Poaceae</taxon>
        <taxon>PACMAD clade</taxon>
        <taxon>Arundinoideae</taxon>
        <taxon>Arundineae</taxon>
        <taxon>Arundo</taxon>
    </lineage>
</organism>
<dbReference type="AlphaFoldDB" id="A0A0A9GWR8"/>
<proteinExistence type="predicted"/>
<reference evidence="1" key="1">
    <citation type="submission" date="2014-09" db="EMBL/GenBank/DDBJ databases">
        <authorList>
            <person name="Magalhaes I.L.F."/>
            <person name="Oliveira U."/>
            <person name="Santos F.R."/>
            <person name="Vidigal T.H.D.A."/>
            <person name="Brescovit A.D."/>
            <person name="Santos A.J."/>
        </authorList>
    </citation>
    <scope>NUCLEOTIDE SEQUENCE</scope>
    <source>
        <tissue evidence="1">Shoot tissue taken approximately 20 cm above the soil surface</tissue>
    </source>
</reference>
<accession>A0A0A9GWR8</accession>
<dbReference type="EMBL" id="GBRH01168919">
    <property type="protein sequence ID" value="JAE28977.1"/>
    <property type="molecule type" value="Transcribed_RNA"/>
</dbReference>